<evidence type="ECO:0008006" key="3">
    <source>
        <dbReference type="Google" id="ProtNLM"/>
    </source>
</evidence>
<keyword evidence="2" id="KW-1185">Reference proteome</keyword>
<organism evidence="1 2">
    <name type="scientific">Nonomuraea salmonea</name>
    <dbReference type="NCBI Taxonomy" id="46181"/>
    <lineage>
        <taxon>Bacteria</taxon>
        <taxon>Bacillati</taxon>
        <taxon>Actinomycetota</taxon>
        <taxon>Actinomycetes</taxon>
        <taxon>Streptosporangiales</taxon>
        <taxon>Streptosporangiaceae</taxon>
        <taxon>Nonomuraea</taxon>
    </lineage>
</organism>
<dbReference type="EMBL" id="JBHMCF010000025">
    <property type="protein sequence ID" value="MFB9472370.1"/>
    <property type="molecule type" value="Genomic_DNA"/>
</dbReference>
<proteinExistence type="predicted"/>
<name>A0ABV5NPY9_9ACTN</name>
<comment type="caution">
    <text evidence="1">The sequence shown here is derived from an EMBL/GenBank/DDBJ whole genome shotgun (WGS) entry which is preliminary data.</text>
</comment>
<evidence type="ECO:0000313" key="1">
    <source>
        <dbReference type="EMBL" id="MFB9472370.1"/>
    </source>
</evidence>
<dbReference type="Proteomes" id="UP001589568">
    <property type="component" value="Unassembled WGS sequence"/>
</dbReference>
<protein>
    <recommendedName>
        <fullName evidence="3">Helix-turn-helix domain-containing protein</fullName>
    </recommendedName>
</protein>
<sequence length="200" mass="21958">MSLITLTEAATHYGLSHDALKKITAAGLLPASRRQGRTRLIPRDAAERLSTRPTAPLHEVLPKDEDTMPVLRVGVAQPVKDQDRPYIGFHADLPPEHLLEALRGWWTGDPQNISRAGILPITLGGFVVAVLTGLDDWESRRIFGPRIRHRFDARLAGYLTDLDAPTNMIETGPPEDQTLAKLLLGTRLPSNAGGPIAYVR</sequence>
<dbReference type="RefSeq" id="WP_379483811.1">
    <property type="nucleotide sequence ID" value="NZ_JBHMCF010000025.1"/>
</dbReference>
<reference evidence="1 2" key="1">
    <citation type="submission" date="2024-09" db="EMBL/GenBank/DDBJ databases">
        <authorList>
            <person name="Sun Q."/>
            <person name="Mori K."/>
        </authorList>
    </citation>
    <scope>NUCLEOTIDE SEQUENCE [LARGE SCALE GENOMIC DNA]</scope>
    <source>
        <strain evidence="1 2">JCM 3324</strain>
    </source>
</reference>
<accession>A0ABV5NPY9</accession>
<evidence type="ECO:0000313" key="2">
    <source>
        <dbReference type="Proteomes" id="UP001589568"/>
    </source>
</evidence>
<gene>
    <name evidence="1" type="ORF">ACFFR3_22910</name>
</gene>